<evidence type="ECO:0000256" key="1">
    <source>
        <dbReference type="ARBA" id="ARBA00009437"/>
    </source>
</evidence>
<keyword evidence="7" id="KW-1185">Reference proteome</keyword>
<keyword evidence="3" id="KW-0238">DNA-binding</keyword>
<comment type="similarity">
    <text evidence="1">Belongs to the LysR transcriptional regulatory family.</text>
</comment>
<dbReference type="PANTHER" id="PTHR30346">
    <property type="entry name" value="TRANSCRIPTIONAL DUAL REGULATOR HCAR-RELATED"/>
    <property type="match status" value="1"/>
</dbReference>
<comment type="caution">
    <text evidence="6">The sequence shown here is derived from an EMBL/GenBank/DDBJ whole genome shotgun (WGS) entry which is preliminary data.</text>
</comment>
<dbReference type="InterPro" id="IPR005119">
    <property type="entry name" value="LysR_subst-bd"/>
</dbReference>
<evidence type="ECO:0000259" key="5">
    <source>
        <dbReference type="PROSITE" id="PS50931"/>
    </source>
</evidence>
<evidence type="ECO:0000256" key="2">
    <source>
        <dbReference type="ARBA" id="ARBA00023015"/>
    </source>
</evidence>
<keyword evidence="4" id="KW-0804">Transcription</keyword>
<evidence type="ECO:0000313" key="6">
    <source>
        <dbReference type="EMBL" id="MEU5712251.1"/>
    </source>
</evidence>
<proteinExistence type="inferred from homology"/>
<reference evidence="6 7" key="1">
    <citation type="submission" date="2024-06" db="EMBL/GenBank/DDBJ databases">
        <title>The Natural Products Discovery Center: Release of the First 8490 Sequenced Strains for Exploring Actinobacteria Biosynthetic Diversity.</title>
        <authorList>
            <person name="Kalkreuter E."/>
            <person name="Kautsar S.A."/>
            <person name="Yang D."/>
            <person name="Bader C.D."/>
            <person name="Teijaro C.N."/>
            <person name="Fluegel L."/>
            <person name="Davis C.M."/>
            <person name="Simpson J.R."/>
            <person name="Lauterbach L."/>
            <person name="Steele A.D."/>
            <person name="Gui C."/>
            <person name="Meng S."/>
            <person name="Li G."/>
            <person name="Viehrig K."/>
            <person name="Ye F."/>
            <person name="Su P."/>
            <person name="Kiefer A.F."/>
            <person name="Nichols A."/>
            <person name="Cepeda A.J."/>
            <person name="Yan W."/>
            <person name="Fan B."/>
            <person name="Jiang Y."/>
            <person name="Adhikari A."/>
            <person name="Zheng C.-J."/>
            <person name="Schuster L."/>
            <person name="Cowan T.M."/>
            <person name="Smanski M.J."/>
            <person name="Chevrette M.G."/>
            <person name="De Carvalho L.P.S."/>
            <person name="Shen B."/>
        </authorList>
    </citation>
    <scope>NUCLEOTIDE SEQUENCE [LARGE SCALE GENOMIC DNA]</scope>
    <source>
        <strain evidence="6 7">NPDC020594</strain>
    </source>
</reference>
<dbReference type="InterPro" id="IPR000847">
    <property type="entry name" value="LysR_HTH_N"/>
</dbReference>
<dbReference type="InterPro" id="IPR036388">
    <property type="entry name" value="WH-like_DNA-bd_sf"/>
</dbReference>
<organism evidence="6 7">
    <name type="scientific">Streptomyces flaveolus</name>
    <dbReference type="NCBI Taxonomy" id="67297"/>
    <lineage>
        <taxon>Bacteria</taxon>
        <taxon>Bacillati</taxon>
        <taxon>Actinomycetota</taxon>
        <taxon>Actinomycetes</taxon>
        <taxon>Kitasatosporales</taxon>
        <taxon>Streptomycetaceae</taxon>
        <taxon>Streptomyces</taxon>
    </lineage>
</organism>
<dbReference type="SUPFAM" id="SSF46785">
    <property type="entry name" value="Winged helix' DNA-binding domain"/>
    <property type="match status" value="1"/>
</dbReference>
<evidence type="ECO:0000313" key="7">
    <source>
        <dbReference type="Proteomes" id="UP001551011"/>
    </source>
</evidence>
<dbReference type="SUPFAM" id="SSF53850">
    <property type="entry name" value="Periplasmic binding protein-like II"/>
    <property type="match status" value="1"/>
</dbReference>
<dbReference type="Pfam" id="PF00126">
    <property type="entry name" value="HTH_1"/>
    <property type="match status" value="1"/>
</dbReference>
<gene>
    <name evidence="6" type="ORF">AB0H04_36330</name>
</gene>
<dbReference type="CDD" id="cd08414">
    <property type="entry name" value="PBP2_LTTR_aromatics_like"/>
    <property type="match status" value="1"/>
</dbReference>
<evidence type="ECO:0000256" key="4">
    <source>
        <dbReference type="ARBA" id="ARBA00023163"/>
    </source>
</evidence>
<feature type="domain" description="HTH lysR-type" evidence="5">
    <location>
        <begin position="3"/>
        <end position="60"/>
    </location>
</feature>
<dbReference type="PRINTS" id="PR00039">
    <property type="entry name" value="HTHLYSR"/>
</dbReference>
<dbReference type="Proteomes" id="UP001551011">
    <property type="component" value="Unassembled WGS sequence"/>
</dbReference>
<dbReference type="PROSITE" id="PS50931">
    <property type="entry name" value="HTH_LYSR"/>
    <property type="match status" value="1"/>
</dbReference>
<dbReference type="Gene3D" id="3.40.190.10">
    <property type="entry name" value="Periplasmic binding protein-like II"/>
    <property type="match status" value="2"/>
</dbReference>
<dbReference type="RefSeq" id="WP_030646133.1">
    <property type="nucleotide sequence ID" value="NZ_JBFAEG010000034.1"/>
</dbReference>
<dbReference type="InterPro" id="IPR036390">
    <property type="entry name" value="WH_DNA-bd_sf"/>
</dbReference>
<sequence length="298" mass="33065">MDLDLRKLRYFVAVAEELHFGRAAERLHIAQPVLSRQIRSLEDELGTEVFARDRRGTLLTPAGEQLLEDAVPLLASAEALLRRVKTAARGTPTLTIGFMPGITVTPATALFSTRRPGVSVRLLRTSWDNQVEVLLDGRADIGVVRLPIDQRDLQVRPLFREPRVVMLPAGHRLADRASVTVHDLAPEHLLQDPDAVPEWRDVALELRERRRHEVPTIHQVEEKLELVASGAGICVLPLSTANFYTRPDVVPLPVEDIGPNEVALAWVASRRSPLVHDFAEAATETLGGPRTGEQPPQR</sequence>
<dbReference type="Gene3D" id="1.10.10.10">
    <property type="entry name" value="Winged helix-like DNA-binding domain superfamily/Winged helix DNA-binding domain"/>
    <property type="match status" value="1"/>
</dbReference>
<dbReference type="Pfam" id="PF03466">
    <property type="entry name" value="LysR_substrate"/>
    <property type="match status" value="1"/>
</dbReference>
<keyword evidence="2" id="KW-0805">Transcription regulation</keyword>
<evidence type="ECO:0000256" key="3">
    <source>
        <dbReference type="ARBA" id="ARBA00023125"/>
    </source>
</evidence>
<protein>
    <submittedName>
        <fullName evidence="6">LysR substrate-binding domain-containing protein</fullName>
    </submittedName>
</protein>
<dbReference type="EMBL" id="JBFAEG010000034">
    <property type="protein sequence ID" value="MEU5712251.1"/>
    <property type="molecule type" value="Genomic_DNA"/>
</dbReference>
<dbReference type="PANTHER" id="PTHR30346:SF0">
    <property type="entry name" value="HCA OPERON TRANSCRIPTIONAL ACTIVATOR HCAR"/>
    <property type="match status" value="1"/>
</dbReference>
<name>A0ABV3AJX8_9ACTN</name>
<accession>A0ABV3AJX8</accession>